<evidence type="ECO:0000256" key="9">
    <source>
        <dbReference type="SAM" id="Phobius"/>
    </source>
</evidence>
<name>A0A8H5BPB1_9AGAR</name>
<keyword evidence="6 9" id="KW-1133">Transmembrane helix</keyword>
<evidence type="ECO:0000256" key="6">
    <source>
        <dbReference type="ARBA" id="ARBA00022989"/>
    </source>
</evidence>
<dbReference type="OrthoDB" id="2576311at2759"/>
<reference evidence="11 12" key="1">
    <citation type="journal article" date="2020" name="ISME J.">
        <title>Uncovering the hidden diversity of litter-decomposition mechanisms in mushroom-forming fungi.</title>
        <authorList>
            <person name="Floudas D."/>
            <person name="Bentzer J."/>
            <person name="Ahren D."/>
            <person name="Johansson T."/>
            <person name="Persson P."/>
            <person name="Tunlid A."/>
        </authorList>
    </citation>
    <scope>NUCLEOTIDE SEQUENCE [LARGE SCALE GENOMIC DNA]</scope>
    <source>
        <strain evidence="11 12">CBS 175.51</strain>
    </source>
</reference>
<sequence>MSLIATCTAEMWTLDFKTFNSKAQSPCVVATALERVCNPTAAISMVPLRVNYHYPGPRKSTETPCICSSVYYSLVCACAACQTRRALKWTPFTENCSSVNTGRFPQSLPQGYPVPHWAYQDVVGQDGWSRTNAQLDKGPEESAPPPPTPTTTPVDASTSTPVSSSTTSTSSQTTTSSPAGSSAKKSDTGVIVGGVVGGVVALALIGAFVFIFLTRRKHQRDKASTQLPASPTSMTQNNQPSLFGSNPQHTGGNNNMSSFQTHNTSPTYFQQSFKQQPGYMSPAIPGQGQHEGSNTPIHNTNP</sequence>
<evidence type="ECO:0000256" key="5">
    <source>
        <dbReference type="ARBA" id="ARBA00022840"/>
    </source>
</evidence>
<dbReference type="PANTHER" id="PTHR15549:SF33">
    <property type="entry name" value="MEMBRANE PROTEIN WSC4, PUTATIVE (AFU_ORTHOLOGUE AFUA_5G09020)-RELATED"/>
    <property type="match status" value="1"/>
</dbReference>
<dbReference type="Proteomes" id="UP000541558">
    <property type="component" value="Unassembled WGS sequence"/>
</dbReference>
<evidence type="ECO:0000256" key="7">
    <source>
        <dbReference type="ARBA" id="ARBA00023136"/>
    </source>
</evidence>
<feature type="region of interest" description="Disordered" evidence="8">
    <location>
        <begin position="222"/>
        <end position="302"/>
    </location>
</feature>
<keyword evidence="5" id="KW-0067">ATP-binding</keyword>
<keyword evidence="2" id="KW-0597">Phosphoprotein</keyword>
<accession>A0A8H5BPB1</accession>
<comment type="caution">
    <text evidence="11">The sequence shown here is derived from an EMBL/GenBank/DDBJ whole genome shotgun (WGS) entry which is preliminary data.</text>
</comment>
<dbReference type="GO" id="GO:0016020">
    <property type="term" value="C:membrane"/>
    <property type="evidence" value="ECO:0007669"/>
    <property type="project" value="UniProtKB-SubCell"/>
</dbReference>
<evidence type="ECO:0000256" key="1">
    <source>
        <dbReference type="ARBA" id="ARBA00004167"/>
    </source>
</evidence>
<evidence type="ECO:0000256" key="2">
    <source>
        <dbReference type="ARBA" id="ARBA00022553"/>
    </source>
</evidence>
<feature type="region of interest" description="Disordered" evidence="8">
    <location>
        <begin position="129"/>
        <end position="188"/>
    </location>
</feature>
<feature type="transmembrane region" description="Helical" evidence="9">
    <location>
        <begin position="190"/>
        <end position="213"/>
    </location>
</feature>
<comment type="subcellular location">
    <subcellularLocation>
        <location evidence="1">Membrane</location>
        <topology evidence="1">Single-pass membrane protein</topology>
    </subcellularLocation>
</comment>
<feature type="compositionally biased region" description="Low complexity" evidence="8">
    <location>
        <begin position="151"/>
        <end position="183"/>
    </location>
</feature>
<proteinExistence type="predicted"/>
<dbReference type="AlphaFoldDB" id="A0A8H5BPB1"/>
<evidence type="ECO:0000259" key="10">
    <source>
        <dbReference type="Pfam" id="PF21314"/>
    </source>
</evidence>
<dbReference type="EMBL" id="JAACJK010000163">
    <property type="protein sequence ID" value="KAF5326108.1"/>
    <property type="molecule type" value="Genomic_DNA"/>
</dbReference>
<dbReference type="GO" id="GO:0005524">
    <property type="term" value="F:ATP binding"/>
    <property type="evidence" value="ECO:0007669"/>
    <property type="project" value="UniProtKB-KW"/>
</dbReference>
<keyword evidence="12" id="KW-1185">Reference proteome</keyword>
<dbReference type="Pfam" id="PF21314">
    <property type="entry name" value="TM_ErbB1"/>
    <property type="match status" value="1"/>
</dbReference>
<evidence type="ECO:0000256" key="4">
    <source>
        <dbReference type="ARBA" id="ARBA00022741"/>
    </source>
</evidence>
<gene>
    <name evidence="11" type="ORF">D9611_000580</name>
</gene>
<keyword evidence="4" id="KW-0547">Nucleotide-binding</keyword>
<keyword evidence="7 9" id="KW-0472">Membrane</keyword>
<feature type="compositionally biased region" description="Polar residues" evidence="8">
    <location>
        <begin position="290"/>
        <end position="302"/>
    </location>
</feature>
<feature type="domain" description="Epidermal growth factor receptor-like transmembrane-juxtamembrane segment" evidence="10">
    <location>
        <begin position="191"/>
        <end position="224"/>
    </location>
</feature>
<dbReference type="PANTHER" id="PTHR15549">
    <property type="entry name" value="PAIRED IMMUNOGLOBULIN-LIKE TYPE 2 RECEPTOR"/>
    <property type="match status" value="1"/>
</dbReference>
<evidence type="ECO:0000313" key="12">
    <source>
        <dbReference type="Proteomes" id="UP000541558"/>
    </source>
</evidence>
<organism evidence="11 12">
    <name type="scientific">Ephemerocybe angulata</name>
    <dbReference type="NCBI Taxonomy" id="980116"/>
    <lineage>
        <taxon>Eukaryota</taxon>
        <taxon>Fungi</taxon>
        <taxon>Dikarya</taxon>
        <taxon>Basidiomycota</taxon>
        <taxon>Agaricomycotina</taxon>
        <taxon>Agaricomycetes</taxon>
        <taxon>Agaricomycetidae</taxon>
        <taxon>Agaricales</taxon>
        <taxon>Agaricineae</taxon>
        <taxon>Psathyrellaceae</taxon>
        <taxon>Ephemerocybe</taxon>
    </lineage>
</organism>
<feature type="compositionally biased region" description="Polar residues" evidence="8">
    <location>
        <begin position="224"/>
        <end position="275"/>
    </location>
</feature>
<dbReference type="InterPro" id="IPR049328">
    <property type="entry name" value="TM_ErbB1"/>
</dbReference>
<evidence type="ECO:0000256" key="8">
    <source>
        <dbReference type="SAM" id="MobiDB-lite"/>
    </source>
</evidence>
<evidence type="ECO:0000256" key="3">
    <source>
        <dbReference type="ARBA" id="ARBA00022692"/>
    </source>
</evidence>
<evidence type="ECO:0000313" key="11">
    <source>
        <dbReference type="EMBL" id="KAF5326108.1"/>
    </source>
</evidence>
<keyword evidence="3 9" id="KW-0812">Transmembrane</keyword>
<dbReference type="GO" id="GO:0071944">
    <property type="term" value="C:cell periphery"/>
    <property type="evidence" value="ECO:0007669"/>
    <property type="project" value="UniProtKB-ARBA"/>
</dbReference>
<dbReference type="InterPro" id="IPR051694">
    <property type="entry name" value="Immunoregulatory_rcpt-like"/>
</dbReference>
<protein>
    <recommendedName>
        <fullName evidence="10">Epidermal growth factor receptor-like transmembrane-juxtamembrane segment domain-containing protein</fullName>
    </recommendedName>
</protein>